<keyword evidence="1" id="KW-0812">Transmembrane</keyword>
<keyword evidence="1" id="KW-0472">Membrane</keyword>
<keyword evidence="1" id="KW-1133">Transmembrane helix</keyword>
<dbReference type="STRING" id="930146.SAMN05192533_101288"/>
<dbReference type="AlphaFoldDB" id="A0A1H7W7V6"/>
<keyword evidence="3" id="KW-1185">Reference proteome</keyword>
<reference evidence="3" key="1">
    <citation type="submission" date="2016-10" db="EMBL/GenBank/DDBJ databases">
        <authorList>
            <person name="Varghese N."/>
            <person name="Submissions S."/>
        </authorList>
    </citation>
    <scope>NUCLEOTIDE SEQUENCE [LARGE SCALE GENOMIC DNA]</scope>
    <source>
        <strain evidence="3">B48,IBRC-M 10115,DSM 25386,CECT 8001</strain>
    </source>
</reference>
<sequence>MNAIQAGPFIIKYTWLFAITAIVVTYFLLKKLLKEDQEFRDQFLDALINTLLIGMVTYKLSILAYRPELLTTNPLAALYLSGGFKEWLTGIIAGGLYLGWQGRKQSWSPHSTGKAIVYGIVTFITTYWLTRTLFFLLF</sequence>
<dbReference type="RefSeq" id="WP_090740442.1">
    <property type="nucleotide sequence ID" value="NZ_FOBW01000001.1"/>
</dbReference>
<evidence type="ECO:0000313" key="3">
    <source>
        <dbReference type="Proteomes" id="UP000198553"/>
    </source>
</evidence>
<dbReference type="EMBL" id="FOBW01000001">
    <property type="protein sequence ID" value="SEM17088.1"/>
    <property type="molecule type" value="Genomic_DNA"/>
</dbReference>
<dbReference type="OrthoDB" id="1796359at2"/>
<dbReference type="Proteomes" id="UP000198553">
    <property type="component" value="Unassembled WGS sequence"/>
</dbReference>
<evidence type="ECO:0000313" key="2">
    <source>
        <dbReference type="EMBL" id="SEM17088.1"/>
    </source>
</evidence>
<proteinExistence type="predicted"/>
<name>A0A1H7W7V6_9BACI</name>
<gene>
    <name evidence="2" type="ORF">SAMN05192533_101288</name>
</gene>
<accession>A0A1H7W7V6</accession>
<protein>
    <submittedName>
        <fullName evidence="2">Uncharacterized protein</fullName>
    </submittedName>
</protein>
<feature type="transmembrane region" description="Helical" evidence="1">
    <location>
        <begin position="77"/>
        <end position="100"/>
    </location>
</feature>
<feature type="transmembrane region" description="Helical" evidence="1">
    <location>
        <begin position="43"/>
        <end position="65"/>
    </location>
</feature>
<organism evidence="2 3">
    <name type="scientific">Mesobacillus persicus</name>
    <dbReference type="NCBI Taxonomy" id="930146"/>
    <lineage>
        <taxon>Bacteria</taxon>
        <taxon>Bacillati</taxon>
        <taxon>Bacillota</taxon>
        <taxon>Bacilli</taxon>
        <taxon>Bacillales</taxon>
        <taxon>Bacillaceae</taxon>
        <taxon>Mesobacillus</taxon>
    </lineage>
</organism>
<feature type="transmembrane region" description="Helical" evidence="1">
    <location>
        <begin position="112"/>
        <end position="130"/>
    </location>
</feature>
<feature type="transmembrane region" description="Helical" evidence="1">
    <location>
        <begin position="6"/>
        <end position="29"/>
    </location>
</feature>
<evidence type="ECO:0000256" key="1">
    <source>
        <dbReference type="SAM" id="Phobius"/>
    </source>
</evidence>